<keyword evidence="1" id="KW-0472">Membrane</keyword>
<evidence type="ECO:0000313" key="3">
    <source>
        <dbReference type="EMBL" id="AES87247.1"/>
    </source>
</evidence>
<dbReference type="HOGENOM" id="CLU_2240577_0_0_1"/>
<dbReference type="PaxDb" id="3880-AES87247"/>
<gene>
    <name evidence="3" type="ordered locus">MTR_4g023300</name>
    <name evidence="4" type="ORF">MtrunA17_Chr4g0010661</name>
</gene>
<name>G7JDB9_MEDTR</name>
<dbReference type="Gramene" id="rna21194">
    <property type="protein sequence ID" value="RHN59196.1"/>
    <property type="gene ID" value="gene21194"/>
</dbReference>
<reference evidence="3 6" key="2">
    <citation type="journal article" date="2014" name="BMC Genomics">
        <title>An improved genome release (version Mt4.0) for the model legume Medicago truncatula.</title>
        <authorList>
            <person name="Tang H."/>
            <person name="Krishnakumar V."/>
            <person name="Bidwell S."/>
            <person name="Rosen B."/>
            <person name="Chan A."/>
            <person name="Zhou S."/>
            <person name="Gentzbittel L."/>
            <person name="Childs K.L."/>
            <person name="Yandell M."/>
            <person name="Gundlach H."/>
            <person name="Mayer K.F."/>
            <person name="Schwartz D.C."/>
            <person name="Town C.D."/>
        </authorList>
    </citation>
    <scope>GENOME REANNOTATION</scope>
    <source>
        <strain evidence="5 6">cv. Jemalong A17</strain>
    </source>
</reference>
<evidence type="ECO:0000313" key="5">
    <source>
        <dbReference type="EnsemblPlants" id="AES87247"/>
    </source>
</evidence>
<keyword evidence="6" id="KW-1185">Reference proteome</keyword>
<evidence type="ECO:0000256" key="2">
    <source>
        <dbReference type="SAM" id="SignalP"/>
    </source>
</evidence>
<dbReference type="AlphaFoldDB" id="G7JDB9"/>
<dbReference type="EnsemblPlants" id="AES87247">
    <property type="protein sequence ID" value="AES87247"/>
    <property type="gene ID" value="MTR_4g023300"/>
</dbReference>
<evidence type="ECO:0000313" key="6">
    <source>
        <dbReference type="Proteomes" id="UP000002051"/>
    </source>
</evidence>
<keyword evidence="1" id="KW-1133">Transmembrane helix</keyword>
<dbReference type="EMBL" id="CM001220">
    <property type="protein sequence ID" value="AES87247.1"/>
    <property type="molecule type" value="Genomic_DNA"/>
</dbReference>
<evidence type="ECO:0000256" key="1">
    <source>
        <dbReference type="SAM" id="Phobius"/>
    </source>
</evidence>
<reference evidence="5" key="3">
    <citation type="submission" date="2015-04" db="UniProtKB">
        <authorList>
            <consortium name="EnsemblPlants"/>
        </authorList>
    </citation>
    <scope>IDENTIFICATION</scope>
    <source>
        <strain evidence="5">cv. Jemalong A17</strain>
    </source>
</reference>
<proteinExistence type="predicted"/>
<dbReference type="Proteomes" id="UP000002051">
    <property type="component" value="Chromosome 4"/>
</dbReference>
<keyword evidence="1 3" id="KW-0812">Transmembrane</keyword>
<dbReference type="Proteomes" id="UP000265566">
    <property type="component" value="Chromosome 4"/>
</dbReference>
<evidence type="ECO:0000313" key="4">
    <source>
        <dbReference type="EMBL" id="RHN59196.1"/>
    </source>
</evidence>
<feature type="chain" id="PRO_5014572848" evidence="2">
    <location>
        <begin position="19"/>
        <end position="105"/>
    </location>
</feature>
<dbReference type="EMBL" id="PSQE01000004">
    <property type="protein sequence ID" value="RHN59196.1"/>
    <property type="molecule type" value="Genomic_DNA"/>
</dbReference>
<sequence>MKMMVFMLLFLAFNYVTGARNEPVSTLYGNTAFPPTVQPTKPELHLHINLTLEIALPIGGGTIVFAIATIIYKLRNNNHTAQGQLQEATTELTVNPNGPTVTVQI</sequence>
<protein>
    <submittedName>
        <fullName evidence="3">Transmembrane protein, putative</fullName>
    </submittedName>
</protein>
<reference evidence="4" key="4">
    <citation type="journal article" date="2018" name="Nat. Plants">
        <title>Whole-genome landscape of Medicago truncatula symbiotic genes.</title>
        <authorList>
            <person name="Pecrix Y."/>
            <person name="Gamas P."/>
            <person name="Carrere S."/>
        </authorList>
    </citation>
    <scope>NUCLEOTIDE SEQUENCE</scope>
    <source>
        <tissue evidence="4">Leaves</tissue>
    </source>
</reference>
<keyword evidence="2" id="KW-0732">Signal</keyword>
<feature type="signal peptide" evidence="2">
    <location>
        <begin position="1"/>
        <end position="18"/>
    </location>
</feature>
<reference evidence="3 6" key="1">
    <citation type="journal article" date="2011" name="Nature">
        <title>The Medicago genome provides insight into the evolution of rhizobial symbioses.</title>
        <authorList>
            <person name="Young N.D."/>
            <person name="Debelle F."/>
            <person name="Oldroyd G.E."/>
            <person name="Geurts R."/>
            <person name="Cannon S.B."/>
            <person name="Udvardi M.K."/>
            <person name="Benedito V.A."/>
            <person name="Mayer K.F."/>
            <person name="Gouzy J."/>
            <person name="Schoof H."/>
            <person name="Van de Peer Y."/>
            <person name="Proost S."/>
            <person name="Cook D.R."/>
            <person name="Meyers B.C."/>
            <person name="Spannagl M."/>
            <person name="Cheung F."/>
            <person name="De Mita S."/>
            <person name="Krishnakumar V."/>
            <person name="Gundlach H."/>
            <person name="Zhou S."/>
            <person name="Mudge J."/>
            <person name="Bharti A.K."/>
            <person name="Murray J.D."/>
            <person name="Naoumkina M.A."/>
            <person name="Rosen B."/>
            <person name="Silverstein K.A."/>
            <person name="Tang H."/>
            <person name="Rombauts S."/>
            <person name="Zhao P.X."/>
            <person name="Zhou P."/>
            <person name="Barbe V."/>
            <person name="Bardou P."/>
            <person name="Bechner M."/>
            <person name="Bellec A."/>
            <person name="Berger A."/>
            <person name="Berges H."/>
            <person name="Bidwell S."/>
            <person name="Bisseling T."/>
            <person name="Choisne N."/>
            <person name="Couloux A."/>
            <person name="Denny R."/>
            <person name="Deshpande S."/>
            <person name="Dai X."/>
            <person name="Doyle J.J."/>
            <person name="Dudez A.M."/>
            <person name="Farmer A.D."/>
            <person name="Fouteau S."/>
            <person name="Franken C."/>
            <person name="Gibelin C."/>
            <person name="Gish J."/>
            <person name="Goldstein S."/>
            <person name="Gonzalez A.J."/>
            <person name="Green P.J."/>
            <person name="Hallab A."/>
            <person name="Hartog M."/>
            <person name="Hua A."/>
            <person name="Humphray S.J."/>
            <person name="Jeong D.H."/>
            <person name="Jing Y."/>
            <person name="Jocker A."/>
            <person name="Kenton S.M."/>
            <person name="Kim D.J."/>
            <person name="Klee K."/>
            <person name="Lai H."/>
            <person name="Lang C."/>
            <person name="Lin S."/>
            <person name="Macmil S.L."/>
            <person name="Magdelenat G."/>
            <person name="Matthews L."/>
            <person name="McCorrison J."/>
            <person name="Monaghan E.L."/>
            <person name="Mun J.H."/>
            <person name="Najar F.Z."/>
            <person name="Nicholson C."/>
            <person name="Noirot C."/>
            <person name="O'Bleness M."/>
            <person name="Paule C.R."/>
            <person name="Poulain J."/>
            <person name="Prion F."/>
            <person name="Qin B."/>
            <person name="Qu C."/>
            <person name="Retzel E.F."/>
            <person name="Riddle C."/>
            <person name="Sallet E."/>
            <person name="Samain S."/>
            <person name="Samson N."/>
            <person name="Sanders I."/>
            <person name="Saurat O."/>
            <person name="Scarpelli C."/>
            <person name="Schiex T."/>
            <person name="Segurens B."/>
            <person name="Severin A.J."/>
            <person name="Sherrier D.J."/>
            <person name="Shi R."/>
            <person name="Sims S."/>
            <person name="Singer S.R."/>
            <person name="Sinharoy S."/>
            <person name="Sterck L."/>
            <person name="Viollet A."/>
            <person name="Wang B.B."/>
            <person name="Wang K."/>
            <person name="Wang M."/>
            <person name="Wang X."/>
            <person name="Warfsmann J."/>
            <person name="Weissenbach J."/>
            <person name="White D.D."/>
            <person name="White J.D."/>
            <person name="Wiley G.B."/>
            <person name="Wincker P."/>
            <person name="Xing Y."/>
            <person name="Yang L."/>
            <person name="Yao Z."/>
            <person name="Ying F."/>
            <person name="Zhai J."/>
            <person name="Zhou L."/>
            <person name="Zuber A."/>
            <person name="Denarie J."/>
            <person name="Dixon R.A."/>
            <person name="May G.D."/>
            <person name="Schwartz D.C."/>
            <person name="Rogers J."/>
            <person name="Quetier F."/>
            <person name="Town C.D."/>
            <person name="Roe B.A."/>
        </authorList>
    </citation>
    <scope>NUCLEOTIDE SEQUENCE [LARGE SCALE GENOMIC DNA]</scope>
    <source>
        <strain evidence="3">A17</strain>
        <strain evidence="5 6">cv. Jemalong A17</strain>
    </source>
</reference>
<organism evidence="3 6">
    <name type="scientific">Medicago truncatula</name>
    <name type="common">Barrel medic</name>
    <name type="synonym">Medicago tribuloides</name>
    <dbReference type="NCBI Taxonomy" id="3880"/>
    <lineage>
        <taxon>Eukaryota</taxon>
        <taxon>Viridiplantae</taxon>
        <taxon>Streptophyta</taxon>
        <taxon>Embryophyta</taxon>
        <taxon>Tracheophyta</taxon>
        <taxon>Spermatophyta</taxon>
        <taxon>Magnoliopsida</taxon>
        <taxon>eudicotyledons</taxon>
        <taxon>Gunneridae</taxon>
        <taxon>Pentapetalae</taxon>
        <taxon>rosids</taxon>
        <taxon>fabids</taxon>
        <taxon>Fabales</taxon>
        <taxon>Fabaceae</taxon>
        <taxon>Papilionoideae</taxon>
        <taxon>50 kb inversion clade</taxon>
        <taxon>NPAAA clade</taxon>
        <taxon>Hologalegina</taxon>
        <taxon>IRL clade</taxon>
        <taxon>Trifolieae</taxon>
        <taxon>Medicago</taxon>
    </lineage>
</organism>
<accession>G7JDB9</accession>
<feature type="transmembrane region" description="Helical" evidence="1">
    <location>
        <begin position="54"/>
        <end position="72"/>
    </location>
</feature>